<evidence type="ECO:0000313" key="3">
    <source>
        <dbReference type="RefSeq" id="XP_033359999.1"/>
    </source>
</evidence>
<evidence type="ECO:0000313" key="2">
    <source>
        <dbReference type="Proteomes" id="UP000504631"/>
    </source>
</evidence>
<feature type="domain" description="Endonuclease/exonuclease/phosphatase" evidence="1">
    <location>
        <begin position="164"/>
        <end position="284"/>
    </location>
</feature>
<dbReference type="InterPro" id="IPR005135">
    <property type="entry name" value="Endo/exonuclease/phosphatase"/>
</dbReference>
<dbReference type="Gene3D" id="3.60.10.10">
    <property type="entry name" value="Endonuclease/exonuclease/phosphatase"/>
    <property type="match status" value="1"/>
</dbReference>
<sequence length="487" mass="54926">MAAKDVLKESSGIRKTRAGNILIVMRAGCEVKVAANMINEIIGDKVRATPLQDKVSVEIKEVDPLVSKEELVESLKEELKIIETGDLEVKAMRRAPWGTQSAIVVLPKAYIDKGGDNIKIRTGLTIATVRVLPNVTKCYRCHMFGQTSVRLKDGLVGIGVGDILCFSGYCSPNIKIEEYRTVINKLASVIRKGVSRSKKVIVVGDFNAKSTCWGGQTTDKRGRILMETLCSYGVCPIRLDDKYTFYRNRRTSCPDIISATNMVNDLHVRSKVLNAFTASDHLYISHTFRTRTVSDRTKFFKYVTGGLAPDIFLAKFDEINNVQNLNTTDDADKAELPQKCMVETCDKMLKKCLRKVTRVRRKEGSGIEDLISNYKGLRRQLKKEIAENKKRAWAVFCEILERDPWGKPYRTIMNRCGKKGIPNDMPVNKVKEILKGLFIIGRRPELREVEEHDREDITYNTKLEEEDVKKIIGRINGKKAVGIDGVC</sequence>
<dbReference type="Proteomes" id="UP000504631">
    <property type="component" value="Unplaced"/>
</dbReference>
<dbReference type="PANTHER" id="PTHR33273:SF4">
    <property type="entry name" value="ENDONUCLEASE_EXONUCLEASE_PHOSPHATASE DOMAIN-CONTAINING PROTEIN"/>
    <property type="match status" value="1"/>
</dbReference>
<dbReference type="PANTHER" id="PTHR33273">
    <property type="entry name" value="DOMAIN-CONTAINING PROTEIN, PUTATIVE-RELATED"/>
    <property type="match status" value="1"/>
</dbReference>
<dbReference type="AlphaFoldDB" id="A0A6J3L7N5"/>
<dbReference type="RefSeq" id="XP_033359999.1">
    <property type="nucleotide sequence ID" value="XM_033504108.1"/>
</dbReference>
<dbReference type="InterPro" id="IPR036691">
    <property type="entry name" value="Endo/exonu/phosph_ase_sf"/>
</dbReference>
<evidence type="ECO:0000259" key="1">
    <source>
        <dbReference type="Pfam" id="PF14529"/>
    </source>
</evidence>
<protein>
    <submittedName>
        <fullName evidence="3">Uncharacterized protein LOC117238908</fullName>
    </submittedName>
</protein>
<proteinExistence type="predicted"/>
<dbReference type="SUPFAM" id="SSF56219">
    <property type="entry name" value="DNase I-like"/>
    <property type="match status" value="1"/>
</dbReference>
<accession>A0A6J3L7N5</accession>
<organism evidence="2 3">
    <name type="scientific">Bombus vosnesenskii</name>
    <dbReference type="NCBI Taxonomy" id="207650"/>
    <lineage>
        <taxon>Eukaryota</taxon>
        <taxon>Metazoa</taxon>
        <taxon>Ecdysozoa</taxon>
        <taxon>Arthropoda</taxon>
        <taxon>Hexapoda</taxon>
        <taxon>Insecta</taxon>
        <taxon>Pterygota</taxon>
        <taxon>Neoptera</taxon>
        <taxon>Endopterygota</taxon>
        <taxon>Hymenoptera</taxon>
        <taxon>Apocrita</taxon>
        <taxon>Aculeata</taxon>
        <taxon>Apoidea</taxon>
        <taxon>Anthophila</taxon>
        <taxon>Apidae</taxon>
        <taxon>Bombus</taxon>
        <taxon>Pyrobombus</taxon>
    </lineage>
</organism>
<dbReference type="GO" id="GO:0003824">
    <property type="term" value="F:catalytic activity"/>
    <property type="evidence" value="ECO:0007669"/>
    <property type="project" value="InterPro"/>
</dbReference>
<dbReference type="GeneID" id="117238908"/>
<name>A0A6J3L7N5_9HYME</name>
<dbReference type="Pfam" id="PF14529">
    <property type="entry name" value="Exo_endo_phos_2"/>
    <property type="match status" value="1"/>
</dbReference>
<gene>
    <name evidence="3" type="primary">LOC117238908</name>
</gene>
<reference evidence="3" key="1">
    <citation type="submission" date="2025-08" db="UniProtKB">
        <authorList>
            <consortium name="RefSeq"/>
        </authorList>
    </citation>
    <scope>IDENTIFICATION</scope>
    <source>
        <tissue evidence="3">Muscle</tissue>
    </source>
</reference>
<dbReference type="KEGG" id="bvk:117238908"/>
<keyword evidence="2" id="KW-1185">Reference proteome</keyword>